<dbReference type="SUPFAM" id="SSF48452">
    <property type="entry name" value="TPR-like"/>
    <property type="match status" value="4"/>
</dbReference>
<name>A0ABY6YL83_9ACTN</name>
<dbReference type="InterPro" id="IPR011990">
    <property type="entry name" value="TPR-like_helical_dom_sf"/>
</dbReference>
<dbReference type="InterPro" id="IPR051677">
    <property type="entry name" value="AfsR-DnrI-RedD_regulator"/>
</dbReference>
<dbReference type="PANTHER" id="PTHR35807">
    <property type="entry name" value="TRANSCRIPTIONAL REGULATOR REDD-RELATED"/>
    <property type="match status" value="1"/>
</dbReference>
<dbReference type="PRINTS" id="PR00364">
    <property type="entry name" value="DISEASERSIST"/>
</dbReference>
<dbReference type="SUPFAM" id="SSF46894">
    <property type="entry name" value="C-terminal effector domain of the bipartite response regulators"/>
    <property type="match status" value="1"/>
</dbReference>
<dbReference type="Gene3D" id="1.10.10.10">
    <property type="entry name" value="Winged helix-like DNA-binding domain superfamily/Winged helix DNA-binding domain"/>
    <property type="match status" value="1"/>
</dbReference>
<keyword evidence="2" id="KW-0805">Transcription regulation</keyword>
<comment type="similarity">
    <text evidence="1">Belongs to the AfsR/DnrI/RedD regulatory family.</text>
</comment>
<dbReference type="CDD" id="cd00383">
    <property type="entry name" value="trans_reg_C"/>
    <property type="match status" value="1"/>
</dbReference>
<evidence type="ECO:0000256" key="3">
    <source>
        <dbReference type="ARBA" id="ARBA00023125"/>
    </source>
</evidence>
<dbReference type="InterPro" id="IPR027417">
    <property type="entry name" value="P-loop_NTPase"/>
</dbReference>
<evidence type="ECO:0000313" key="8">
    <source>
        <dbReference type="Proteomes" id="UP001156498"/>
    </source>
</evidence>
<dbReference type="PROSITE" id="PS51755">
    <property type="entry name" value="OMPR_PHOB"/>
    <property type="match status" value="1"/>
</dbReference>
<sequence length="1059" mass="115910">MEIKILAQEPRILVGGRPVEMGPPKERLLLAVLAHSAGKVVSVQALIHRVWGQDTPASIRTSLYSHITRIRNRVRDLGAVLPLVSRAPGYVLDVDPDSVDLNRVNRLYKEAGKRIGAGERRLAVNLLAQALELWDGDPLSEVRGEWAACARKEMEQTRVRVLVRWAEAQAGLGEYEAVLDRLADACAKHPGNDSLAYHRMRALAATDRQTEAVECYNELRDYHRRENGADPNERTQKLFHEILEEERRAHVRPVSPPGVLPGPPHPLREALPAPPFPEAVSRPAPVVWDNLELGALDFVTRESELAGLLARVRSGRGSTVVEVVEGTPGVGKSSFVLHAAHLLRDEFDIRVHLRLHGDGRPVDPTHLLYRLLSGIGVPKEEIPLEPDARAELWRVRAARHRVLLLVDDAVPGQVGPLLPSTSGSAVLVTSRTTLTDLDGAHRLVLGRLDAADSARMFEAFTGMPPDGEAGRRLLSLLGGLPLGLRLVAGRLRNHRTWTLDHLADRIVRNGISEVAVGDRNLASVFDLAYSDLDASARSAFLATGLHPTGEVSLHTLAAMSGSWARAESAVEDLLGNHLVEETSPGTHRMHSLLHDYARRRAAVLLHPAESRGIRRRYLDHTLAVADAADRAALPGRRRWESAPLCEYVPEFPDARAARAWFATGLSALEESVSYAQDHGFTGHVARIPLAAAGLMDTDGPSDRAEALHARSVAAWRLIGSGPGLAQALYELGRARGRLHDPSAEEDVRAALEVWERCGAEGRYGRSLSLDQLGVILHKAGDTEGALGAYHRALAGFAALGEQEGMARALNHIGVSQNRLGRYEAAEDALTRAMTLYKALGDLRSEAQVLVNAAMIHFHRGRHREVRRMCERGLEAFLSLGDVRSVAQTLNNLGQLAEYLQRYDEGLARFREAKELLARVGDTAEELNTDAGIGSTLLGLGRVAEAHEVVTAGLERIRVLRDPLVEAHLLVVLGDVHVARRRYAEARLQYRNARELAGGGVSRLDEGLAWDRLGDLYSREGCTSKADEHWEQAVLILDTVPTPHCASIRMKLEISGLMGA</sequence>
<dbReference type="InterPro" id="IPR005158">
    <property type="entry name" value="BTAD"/>
</dbReference>
<evidence type="ECO:0000313" key="7">
    <source>
        <dbReference type="EMBL" id="WAE73122.1"/>
    </source>
</evidence>
<keyword evidence="3 5" id="KW-0238">DNA-binding</keyword>
<reference evidence="7 8" key="1">
    <citation type="journal article" date="2013" name="Int. J. Syst. Evol. Microbiol.">
        <title>Description of Streptomonospora sediminis sp. nov. and Streptomonospora nanhaiensis sp. nov., and reclassification of Nocardiopsis arabia Hozzein &amp; Goodfellow 2008 as Streptomonospora arabica comb. nov. and emended description of the genus Streptomonospora.</title>
        <authorList>
            <person name="Zhang D.F."/>
            <person name="Pan H.Q."/>
            <person name="He J."/>
            <person name="Zhang X.M."/>
            <person name="Zhang Y.G."/>
            <person name="Klenk H.P."/>
            <person name="Hu J.C."/>
            <person name="Li W.J."/>
        </authorList>
    </citation>
    <scope>NUCLEOTIDE SEQUENCE [LARGE SCALE GENOMIC DNA]</scope>
    <source>
        <strain evidence="7 8">12A09</strain>
    </source>
</reference>
<dbReference type="SUPFAM" id="SSF52540">
    <property type="entry name" value="P-loop containing nucleoside triphosphate hydrolases"/>
    <property type="match status" value="1"/>
</dbReference>
<keyword evidence="8" id="KW-1185">Reference proteome</keyword>
<dbReference type="EMBL" id="CP113264">
    <property type="protein sequence ID" value="WAE73122.1"/>
    <property type="molecule type" value="Genomic_DNA"/>
</dbReference>
<gene>
    <name evidence="7" type="ORF">OUQ99_28865</name>
</gene>
<evidence type="ECO:0000259" key="6">
    <source>
        <dbReference type="PROSITE" id="PS51755"/>
    </source>
</evidence>
<dbReference type="SMART" id="SM00862">
    <property type="entry name" value="Trans_reg_C"/>
    <property type="match status" value="1"/>
</dbReference>
<evidence type="ECO:0000256" key="4">
    <source>
        <dbReference type="ARBA" id="ARBA00023163"/>
    </source>
</evidence>
<dbReference type="Pfam" id="PF13424">
    <property type="entry name" value="TPR_12"/>
    <property type="match status" value="1"/>
</dbReference>
<dbReference type="InterPro" id="IPR019734">
    <property type="entry name" value="TPR_rpt"/>
</dbReference>
<dbReference type="InterPro" id="IPR001867">
    <property type="entry name" value="OmpR/PhoB-type_DNA-bd"/>
</dbReference>
<organism evidence="7 8">
    <name type="scientific">Streptomonospora nanhaiensis</name>
    <dbReference type="NCBI Taxonomy" id="1323731"/>
    <lineage>
        <taxon>Bacteria</taxon>
        <taxon>Bacillati</taxon>
        <taxon>Actinomycetota</taxon>
        <taxon>Actinomycetes</taxon>
        <taxon>Streptosporangiales</taxon>
        <taxon>Nocardiopsidaceae</taxon>
        <taxon>Streptomonospora</taxon>
    </lineage>
</organism>
<dbReference type="Pfam" id="PF00486">
    <property type="entry name" value="Trans_reg_C"/>
    <property type="match status" value="1"/>
</dbReference>
<keyword evidence="4" id="KW-0804">Transcription</keyword>
<dbReference type="InterPro" id="IPR036388">
    <property type="entry name" value="WH-like_DNA-bd_sf"/>
</dbReference>
<feature type="domain" description="OmpR/PhoB-type" evidence="6">
    <location>
        <begin position="1"/>
        <end position="94"/>
    </location>
</feature>
<dbReference type="Gene3D" id="3.40.50.300">
    <property type="entry name" value="P-loop containing nucleotide triphosphate hydrolases"/>
    <property type="match status" value="1"/>
</dbReference>
<proteinExistence type="inferred from homology"/>
<dbReference type="RefSeq" id="WP_267946909.1">
    <property type="nucleotide sequence ID" value="NZ_CP113264.1"/>
</dbReference>
<dbReference type="Proteomes" id="UP001156498">
    <property type="component" value="Chromosome"/>
</dbReference>
<dbReference type="CDD" id="cd15831">
    <property type="entry name" value="BTAD"/>
    <property type="match status" value="1"/>
</dbReference>
<evidence type="ECO:0000256" key="5">
    <source>
        <dbReference type="PROSITE-ProRule" id="PRU01091"/>
    </source>
</evidence>
<dbReference type="PANTHER" id="PTHR35807:SF1">
    <property type="entry name" value="TRANSCRIPTIONAL REGULATOR REDD"/>
    <property type="match status" value="1"/>
</dbReference>
<dbReference type="Pfam" id="PF03704">
    <property type="entry name" value="BTAD"/>
    <property type="match status" value="1"/>
</dbReference>
<dbReference type="Gene3D" id="1.25.40.10">
    <property type="entry name" value="Tetratricopeptide repeat domain"/>
    <property type="match status" value="3"/>
</dbReference>
<evidence type="ECO:0000256" key="1">
    <source>
        <dbReference type="ARBA" id="ARBA00005820"/>
    </source>
</evidence>
<feature type="DNA-binding region" description="OmpR/PhoB-type" evidence="5">
    <location>
        <begin position="1"/>
        <end position="94"/>
    </location>
</feature>
<protein>
    <submittedName>
        <fullName evidence="7">BTAD domain-containing putative transcriptional regulator</fullName>
    </submittedName>
</protein>
<dbReference type="SMART" id="SM00028">
    <property type="entry name" value="TPR"/>
    <property type="match status" value="8"/>
</dbReference>
<evidence type="ECO:0000256" key="2">
    <source>
        <dbReference type="ARBA" id="ARBA00023015"/>
    </source>
</evidence>
<dbReference type="SMART" id="SM01043">
    <property type="entry name" value="BTAD"/>
    <property type="match status" value="1"/>
</dbReference>
<dbReference type="InterPro" id="IPR016032">
    <property type="entry name" value="Sig_transdc_resp-reg_C-effctor"/>
</dbReference>
<accession>A0ABY6YL83</accession>